<dbReference type="GO" id="GO:0005634">
    <property type="term" value="C:nucleus"/>
    <property type="evidence" value="ECO:0007669"/>
    <property type="project" value="TreeGrafter"/>
</dbReference>
<dbReference type="AlphaFoldDB" id="A0A672RMD1"/>
<dbReference type="Ensembl" id="ENSSGRT00000095937.1">
    <property type="protein sequence ID" value="ENSSGRP00000090149.1"/>
    <property type="gene ID" value="ENSSGRG00000045206.1"/>
</dbReference>
<dbReference type="PANTHER" id="PTHR24056:SF164">
    <property type="entry name" value="CYCLIN-DEPENDENT KINASE 21"/>
    <property type="match status" value="1"/>
</dbReference>
<keyword evidence="6" id="KW-0418">Kinase</keyword>
<evidence type="ECO:0000313" key="12">
    <source>
        <dbReference type="Ensembl" id="ENSSGRP00000090149.1"/>
    </source>
</evidence>
<evidence type="ECO:0000256" key="4">
    <source>
        <dbReference type="ARBA" id="ARBA00022679"/>
    </source>
</evidence>
<evidence type="ECO:0000256" key="7">
    <source>
        <dbReference type="ARBA" id="ARBA00022840"/>
    </source>
</evidence>
<evidence type="ECO:0000256" key="2">
    <source>
        <dbReference type="ARBA" id="ARBA00012425"/>
    </source>
</evidence>
<evidence type="ECO:0000256" key="6">
    <source>
        <dbReference type="ARBA" id="ARBA00022777"/>
    </source>
</evidence>
<feature type="binding site" evidence="10">
    <location>
        <position position="38"/>
    </location>
    <ligand>
        <name>ATP</name>
        <dbReference type="ChEBI" id="CHEBI:30616"/>
    </ligand>
</feature>
<dbReference type="PROSITE" id="PS00107">
    <property type="entry name" value="PROTEIN_KINASE_ATP"/>
    <property type="match status" value="1"/>
</dbReference>
<dbReference type="Pfam" id="PF00069">
    <property type="entry name" value="Pkinase"/>
    <property type="match status" value="1"/>
</dbReference>
<keyword evidence="3" id="KW-0723">Serine/threonine-protein kinase</keyword>
<dbReference type="InterPro" id="IPR017441">
    <property type="entry name" value="Protein_kinase_ATP_BS"/>
</dbReference>
<reference evidence="12" key="1">
    <citation type="submission" date="2025-08" db="UniProtKB">
        <authorList>
            <consortium name="Ensembl"/>
        </authorList>
    </citation>
    <scope>IDENTIFICATION</scope>
</reference>
<feature type="domain" description="Protein kinase" evidence="11">
    <location>
        <begin position="8"/>
        <end position="74"/>
    </location>
</feature>
<dbReference type="InParanoid" id="A0A672RMD1"/>
<proteinExistence type="inferred from homology"/>
<protein>
    <recommendedName>
        <fullName evidence="2">cyclin-dependent kinase</fullName>
        <ecNumber evidence="2">2.7.11.22</ecNumber>
    </recommendedName>
</protein>
<dbReference type="InterPro" id="IPR000719">
    <property type="entry name" value="Prot_kinase_dom"/>
</dbReference>
<organism evidence="12 13">
    <name type="scientific">Sinocyclocheilus grahami</name>
    <name type="common">Dianchi golden-line fish</name>
    <name type="synonym">Barbus grahami</name>
    <dbReference type="NCBI Taxonomy" id="75366"/>
    <lineage>
        <taxon>Eukaryota</taxon>
        <taxon>Metazoa</taxon>
        <taxon>Chordata</taxon>
        <taxon>Craniata</taxon>
        <taxon>Vertebrata</taxon>
        <taxon>Euteleostomi</taxon>
        <taxon>Actinopterygii</taxon>
        <taxon>Neopterygii</taxon>
        <taxon>Teleostei</taxon>
        <taxon>Ostariophysi</taxon>
        <taxon>Cypriniformes</taxon>
        <taxon>Cyprinidae</taxon>
        <taxon>Cyprininae</taxon>
        <taxon>Sinocyclocheilus</taxon>
    </lineage>
</organism>
<keyword evidence="5 10" id="KW-0547">Nucleotide-binding</keyword>
<dbReference type="InterPro" id="IPR050108">
    <property type="entry name" value="CDK"/>
</dbReference>
<dbReference type="GO" id="GO:0005737">
    <property type="term" value="C:cytoplasm"/>
    <property type="evidence" value="ECO:0007669"/>
    <property type="project" value="TreeGrafter"/>
</dbReference>
<name>A0A672RMD1_SINGR</name>
<evidence type="ECO:0000256" key="3">
    <source>
        <dbReference type="ARBA" id="ARBA00022527"/>
    </source>
</evidence>
<keyword evidence="7 10" id="KW-0067">ATP-binding</keyword>
<sequence length="74" mass="8535">MANNSSDYEILAEIGQGAYGKVYKARERRGQQRFIAVKRLNIPEEPESGIPQFVIREVALLRKIEHFNHPNIVK</sequence>
<evidence type="ECO:0000259" key="11">
    <source>
        <dbReference type="PROSITE" id="PS50011"/>
    </source>
</evidence>
<comment type="similarity">
    <text evidence="1">Belongs to the protein kinase superfamily. CMGC Ser/Thr protein kinase family. CDC2/CDKX subfamily.</text>
</comment>
<dbReference type="SUPFAM" id="SSF56112">
    <property type="entry name" value="Protein kinase-like (PK-like)"/>
    <property type="match status" value="1"/>
</dbReference>
<dbReference type="GO" id="GO:0005524">
    <property type="term" value="F:ATP binding"/>
    <property type="evidence" value="ECO:0007669"/>
    <property type="project" value="UniProtKB-UniRule"/>
</dbReference>
<keyword evidence="4" id="KW-0808">Transferase</keyword>
<dbReference type="GO" id="GO:0010468">
    <property type="term" value="P:regulation of gene expression"/>
    <property type="evidence" value="ECO:0007669"/>
    <property type="project" value="TreeGrafter"/>
</dbReference>
<dbReference type="GO" id="GO:0000082">
    <property type="term" value="P:G1/S transition of mitotic cell cycle"/>
    <property type="evidence" value="ECO:0007669"/>
    <property type="project" value="TreeGrafter"/>
</dbReference>
<dbReference type="GO" id="GO:0007165">
    <property type="term" value="P:signal transduction"/>
    <property type="evidence" value="ECO:0007669"/>
    <property type="project" value="TreeGrafter"/>
</dbReference>
<dbReference type="GO" id="GO:0004693">
    <property type="term" value="F:cyclin-dependent protein serine/threonine kinase activity"/>
    <property type="evidence" value="ECO:0007669"/>
    <property type="project" value="UniProtKB-EC"/>
</dbReference>
<dbReference type="GO" id="GO:0030332">
    <property type="term" value="F:cyclin binding"/>
    <property type="evidence" value="ECO:0007669"/>
    <property type="project" value="TreeGrafter"/>
</dbReference>
<reference evidence="12" key="2">
    <citation type="submission" date="2025-09" db="UniProtKB">
        <authorList>
            <consortium name="Ensembl"/>
        </authorList>
    </citation>
    <scope>IDENTIFICATION</scope>
</reference>
<dbReference type="Gene3D" id="3.30.200.20">
    <property type="entry name" value="Phosphorylase Kinase, domain 1"/>
    <property type="match status" value="1"/>
</dbReference>
<dbReference type="GO" id="GO:0000307">
    <property type="term" value="C:cyclin-dependent protein kinase holoenzyme complex"/>
    <property type="evidence" value="ECO:0007669"/>
    <property type="project" value="TreeGrafter"/>
</dbReference>
<comment type="catalytic activity">
    <reaction evidence="9">
        <text>L-seryl-[protein] + ATP = O-phospho-L-seryl-[protein] + ADP + H(+)</text>
        <dbReference type="Rhea" id="RHEA:17989"/>
        <dbReference type="Rhea" id="RHEA-COMP:9863"/>
        <dbReference type="Rhea" id="RHEA-COMP:11604"/>
        <dbReference type="ChEBI" id="CHEBI:15378"/>
        <dbReference type="ChEBI" id="CHEBI:29999"/>
        <dbReference type="ChEBI" id="CHEBI:30616"/>
        <dbReference type="ChEBI" id="CHEBI:83421"/>
        <dbReference type="ChEBI" id="CHEBI:456216"/>
        <dbReference type="EC" id="2.7.11.22"/>
    </reaction>
</comment>
<dbReference type="PROSITE" id="PS50011">
    <property type="entry name" value="PROTEIN_KINASE_DOM"/>
    <property type="match status" value="1"/>
</dbReference>
<evidence type="ECO:0000256" key="1">
    <source>
        <dbReference type="ARBA" id="ARBA00006485"/>
    </source>
</evidence>
<dbReference type="InterPro" id="IPR011009">
    <property type="entry name" value="Kinase-like_dom_sf"/>
</dbReference>
<comment type="catalytic activity">
    <reaction evidence="8">
        <text>L-threonyl-[protein] + ATP = O-phospho-L-threonyl-[protein] + ADP + H(+)</text>
        <dbReference type="Rhea" id="RHEA:46608"/>
        <dbReference type="Rhea" id="RHEA-COMP:11060"/>
        <dbReference type="Rhea" id="RHEA-COMP:11605"/>
        <dbReference type="ChEBI" id="CHEBI:15378"/>
        <dbReference type="ChEBI" id="CHEBI:30013"/>
        <dbReference type="ChEBI" id="CHEBI:30616"/>
        <dbReference type="ChEBI" id="CHEBI:61977"/>
        <dbReference type="ChEBI" id="CHEBI:456216"/>
        <dbReference type="EC" id="2.7.11.22"/>
    </reaction>
</comment>
<dbReference type="GO" id="GO:0010389">
    <property type="term" value="P:regulation of G2/M transition of mitotic cell cycle"/>
    <property type="evidence" value="ECO:0007669"/>
    <property type="project" value="TreeGrafter"/>
</dbReference>
<evidence type="ECO:0000313" key="13">
    <source>
        <dbReference type="Proteomes" id="UP000472262"/>
    </source>
</evidence>
<evidence type="ECO:0000256" key="10">
    <source>
        <dbReference type="PROSITE-ProRule" id="PRU10141"/>
    </source>
</evidence>
<dbReference type="Proteomes" id="UP000472262">
    <property type="component" value="Unassembled WGS sequence"/>
</dbReference>
<evidence type="ECO:0000256" key="5">
    <source>
        <dbReference type="ARBA" id="ARBA00022741"/>
    </source>
</evidence>
<evidence type="ECO:0000256" key="9">
    <source>
        <dbReference type="ARBA" id="ARBA00048367"/>
    </source>
</evidence>
<accession>A0A672RMD1</accession>
<keyword evidence="13" id="KW-1185">Reference proteome</keyword>
<dbReference type="FunFam" id="3.30.200.20:FF:000124">
    <property type="entry name" value="Cyclin-dependent kinase 4"/>
    <property type="match status" value="1"/>
</dbReference>
<dbReference type="PANTHER" id="PTHR24056">
    <property type="entry name" value="CELL DIVISION PROTEIN KINASE"/>
    <property type="match status" value="1"/>
</dbReference>
<dbReference type="EC" id="2.7.11.22" evidence="2"/>
<evidence type="ECO:0000256" key="8">
    <source>
        <dbReference type="ARBA" id="ARBA00047811"/>
    </source>
</evidence>
<dbReference type="OMA" id="ITSCMSA"/>